<comment type="caution">
    <text evidence="3">The sequence shown here is derived from an EMBL/GenBank/DDBJ whole genome shotgun (WGS) entry which is preliminary data.</text>
</comment>
<evidence type="ECO:0008006" key="6">
    <source>
        <dbReference type="Google" id="ProtNLM"/>
    </source>
</evidence>
<dbReference type="SUPFAM" id="SSF81321">
    <property type="entry name" value="Family A G protein-coupled receptor-like"/>
    <property type="match status" value="1"/>
</dbReference>
<keyword evidence="1" id="KW-1133">Transmembrane helix</keyword>
<dbReference type="EMBL" id="CAJNOR010000013">
    <property type="protein sequence ID" value="CAF0752206.1"/>
    <property type="molecule type" value="Genomic_DNA"/>
</dbReference>
<dbReference type="AlphaFoldDB" id="A0A814VJU5"/>
<keyword evidence="1" id="KW-0812">Transmembrane</keyword>
<evidence type="ECO:0000313" key="4">
    <source>
        <dbReference type="Proteomes" id="UP000663828"/>
    </source>
</evidence>
<feature type="transmembrane region" description="Helical" evidence="1">
    <location>
        <begin position="24"/>
        <end position="45"/>
    </location>
</feature>
<proteinExistence type="predicted"/>
<feature type="transmembrane region" description="Helical" evidence="1">
    <location>
        <begin position="65"/>
        <end position="86"/>
    </location>
</feature>
<protein>
    <recommendedName>
        <fullName evidence="6">G-protein coupled receptors family 1 profile domain-containing protein</fullName>
    </recommendedName>
</protein>
<dbReference type="Proteomes" id="UP000663828">
    <property type="component" value="Unassembled WGS sequence"/>
</dbReference>
<sequence>MISTVFITGFGINAQNSSALLCKLYIYVGFTFSTLFPTILILASIDRLLISSQDTSTRLYSSRRLAYFSISFNASFWSIFFVHVLIKGNIIRLYPGFYLCYFDANYLNFVSYSSLVINAAVCLAMIVLSMFAFKNVRHIRVIPTQQLRKQLRTMNKKDFQLLRCLFVHDLVYISFSIFINVYYVYDAATKSQTRTSLRSTIESFVENFLLFLHHVPFCCSFVIFIIVSKAFRNEVKRMVYKILGKTIVIVREDENRAEVFEKGCVERQIVSLT</sequence>
<dbReference type="EMBL" id="CAJNOJ010000143">
    <property type="protein sequence ID" value="CAF1191725.1"/>
    <property type="molecule type" value="Genomic_DNA"/>
</dbReference>
<evidence type="ECO:0000256" key="1">
    <source>
        <dbReference type="SAM" id="Phobius"/>
    </source>
</evidence>
<organism evidence="3 5">
    <name type="scientific">Adineta ricciae</name>
    <name type="common">Rotifer</name>
    <dbReference type="NCBI Taxonomy" id="249248"/>
    <lineage>
        <taxon>Eukaryota</taxon>
        <taxon>Metazoa</taxon>
        <taxon>Spiralia</taxon>
        <taxon>Gnathifera</taxon>
        <taxon>Rotifera</taxon>
        <taxon>Eurotatoria</taxon>
        <taxon>Bdelloidea</taxon>
        <taxon>Adinetida</taxon>
        <taxon>Adinetidae</taxon>
        <taxon>Adineta</taxon>
    </lineage>
</organism>
<keyword evidence="4" id="KW-1185">Reference proteome</keyword>
<feature type="transmembrane region" description="Helical" evidence="1">
    <location>
        <begin position="205"/>
        <end position="227"/>
    </location>
</feature>
<reference evidence="3" key="1">
    <citation type="submission" date="2021-02" db="EMBL/GenBank/DDBJ databases">
        <authorList>
            <person name="Nowell W R."/>
        </authorList>
    </citation>
    <scope>NUCLEOTIDE SEQUENCE</scope>
</reference>
<accession>A0A814VJU5</accession>
<feature type="transmembrane region" description="Helical" evidence="1">
    <location>
        <begin position="106"/>
        <end position="133"/>
    </location>
</feature>
<dbReference type="OrthoDB" id="10018669at2759"/>
<keyword evidence="1" id="KW-0472">Membrane</keyword>
<dbReference type="Gene3D" id="1.20.1070.10">
    <property type="entry name" value="Rhodopsin 7-helix transmembrane proteins"/>
    <property type="match status" value="1"/>
</dbReference>
<feature type="transmembrane region" description="Helical" evidence="1">
    <location>
        <begin position="161"/>
        <end position="185"/>
    </location>
</feature>
<name>A0A814VJU5_ADIRI</name>
<evidence type="ECO:0000313" key="5">
    <source>
        <dbReference type="Proteomes" id="UP000663852"/>
    </source>
</evidence>
<evidence type="ECO:0000313" key="3">
    <source>
        <dbReference type="EMBL" id="CAF1191725.1"/>
    </source>
</evidence>
<dbReference type="Proteomes" id="UP000663852">
    <property type="component" value="Unassembled WGS sequence"/>
</dbReference>
<gene>
    <name evidence="3" type="ORF">EDS130_LOCUS24847</name>
    <name evidence="2" type="ORF">XAT740_LOCUS487</name>
</gene>
<evidence type="ECO:0000313" key="2">
    <source>
        <dbReference type="EMBL" id="CAF0752206.1"/>
    </source>
</evidence>